<gene>
    <name evidence="3" type="ORF">FNA67_00495</name>
</gene>
<dbReference type="Gene3D" id="3.40.50.300">
    <property type="entry name" value="P-loop containing nucleotide triphosphate hydrolases"/>
    <property type="match status" value="1"/>
</dbReference>
<dbReference type="GO" id="GO:0009898">
    <property type="term" value="C:cytoplasmic side of plasma membrane"/>
    <property type="evidence" value="ECO:0007669"/>
    <property type="project" value="TreeGrafter"/>
</dbReference>
<dbReference type="GO" id="GO:0016887">
    <property type="term" value="F:ATP hydrolysis activity"/>
    <property type="evidence" value="ECO:0007669"/>
    <property type="project" value="TreeGrafter"/>
</dbReference>
<dbReference type="InterPro" id="IPR025669">
    <property type="entry name" value="AAA_dom"/>
</dbReference>
<accession>A0A5B9DHH2</accession>
<proteinExistence type="predicted"/>
<dbReference type="InterPro" id="IPR027417">
    <property type="entry name" value="P-loop_NTPase"/>
</dbReference>
<reference evidence="3 4" key="1">
    <citation type="journal article" date="2015" name="Int. J. Syst. Evol. Microbiol.">
        <title>Youhaiella tibetensis gen. nov., sp. nov., isolated from subsurface sediment.</title>
        <authorList>
            <person name="Wang Y.X."/>
            <person name="Huang F.Q."/>
            <person name="Nogi Y."/>
            <person name="Pang S.J."/>
            <person name="Wang P.K."/>
            <person name="Lv J."/>
        </authorList>
    </citation>
    <scope>NUCLEOTIDE SEQUENCE [LARGE SCALE GENOMIC DNA]</scope>
    <source>
        <strain evidence="4">fig4</strain>
    </source>
</reference>
<dbReference type="GO" id="GO:0005524">
    <property type="term" value="F:ATP binding"/>
    <property type="evidence" value="ECO:0007669"/>
    <property type="project" value="UniProtKB-KW"/>
</dbReference>
<keyword evidence="1" id="KW-0547">Nucleotide-binding</keyword>
<dbReference type="GO" id="GO:0005829">
    <property type="term" value="C:cytosol"/>
    <property type="evidence" value="ECO:0007669"/>
    <property type="project" value="TreeGrafter"/>
</dbReference>
<dbReference type="PANTHER" id="PTHR43384">
    <property type="entry name" value="SEPTUM SITE-DETERMINING PROTEIN MIND HOMOLOG, CHLOROPLASTIC-RELATED"/>
    <property type="match status" value="1"/>
</dbReference>
<dbReference type="AlphaFoldDB" id="A0A5B9DHH2"/>
<dbReference type="InterPro" id="IPR050625">
    <property type="entry name" value="ParA/MinD_ATPase"/>
</dbReference>
<dbReference type="KEGG" id="yti:FNA67_00495"/>
<name>A0A5B9DHH2_9HYPH</name>
<dbReference type="Proteomes" id="UP000321062">
    <property type="component" value="Chromosome"/>
</dbReference>
<dbReference type="GO" id="GO:0051782">
    <property type="term" value="P:negative regulation of cell division"/>
    <property type="evidence" value="ECO:0007669"/>
    <property type="project" value="TreeGrafter"/>
</dbReference>
<dbReference type="RefSeq" id="WP_049707230.1">
    <property type="nucleotide sequence ID" value="NZ_BMFM01000001.1"/>
</dbReference>
<dbReference type="Gene3D" id="3.40.50.2300">
    <property type="match status" value="1"/>
</dbReference>
<dbReference type="EMBL" id="CP041690">
    <property type="protein sequence ID" value="QEE18750.1"/>
    <property type="molecule type" value="Genomic_DNA"/>
</dbReference>
<keyword evidence="2" id="KW-0067">ATP-binding</keyword>
<evidence type="ECO:0000256" key="2">
    <source>
        <dbReference type="ARBA" id="ARBA00022840"/>
    </source>
</evidence>
<evidence type="ECO:0000313" key="3">
    <source>
        <dbReference type="EMBL" id="QEE18750.1"/>
    </source>
</evidence>
<dbReference type="Pfam" id="PF13614">
    <property type="entry name" value="AAA_31"/>
    <property type="match status" value="1"/>
</dbReference>
<organism evidence="3 4">
    <name type="scientific">Paradevosia tibetensis</name>
    <dbReference type="NCBI Taxonomy" id="1447062"/>
    <lineage>
        <taxon>Bacteria</taxon>
        <taxon>Pseudomonadati</taxon>
        <taxon>Pseudomonadota</taxon>
        <taxon>Alphaproteobacteria</taxon>
        <taxon>Hyphomicrobiales</taxon>
        <taxon>Devosiaceae</taxon>
        <taxon>Paradevosia</taxon>
    </lineage>
</organism>
<keyword evidence="4" id="KW-1185">Reference proteome</keyword>
<evidence type="ECO:0000313" key="4">
    <source>
        <dbReference type="Proteomes" id="UP000321062"/>
    </source>
</evidence>
<dbReference type="OrthoDB" id="9783172at2"/>
<evidence type="ECO:0000256" key="1">
    <source>
        <dbReference type="ARBA" id="ARBA00022741"/>
    </source>
</evidence>
<dbReference type="PANTHER" id="PTHR43384:SF6">
    <property type="entry name" value="SEPTUM SITE-DETERMINING PROTEIN MIND HOMOLOG, CHLOROPLASTIC"/>
    <property type="match status" value="1"/>
</dbReference>
<dbReference type="SUPFAM" id="SSF52540">
    <property type="entry name" value="P-loop containing nucleoside triphosphate hydrolases"/>
    <property type="match status" value="1"/>
</dbReference>
<protein>
    <submittedName>
        <fullName evidence="3">AAA family ATPase</fullName>
    </submittedName>
</protein>
<sequence>MSFLNNDPKPADDLPAAEIAAGARLIPRITIQAFCEHSQTAQLVESAVHDRRMSKVALTTHNGGIEGAIETYRSNPTPNLIIIETSAQRDEIMASLARLAEVCDATTRLVVLGHINDVVLYRELVRAGVSEYLVLPTTAQTIVSAIGEIFVAEGAAPIGRTIAFVAAKGGAGASTIAHNVSWAISQTLRQDVLILDMDLPFGTAGLNFNQDPPNGIADALAANDKMDQTMLDRLVSKAASHINLLTAPATLERTSDFAERDFEQIVEMSQKSTPVVILDLPHTWTAWLRHTLATVDEIVIVAEPDLANLRNAKNLADTIKALRPTESKPNLVVNKVGLPKRPEISASEFASSIDCRLLGQIPFDAALFGTAANNGQMIAEVAASSKINDIYRAVGLQVTGRSAPETAGRAASLKLSSLFSKRRKAG</sequence>